<accession>A0A1H8B7H4</accession>
<reference evidence="2" key="1">
    <citation type="submission" date="2016-10" db="EMBL/GenBank/DDBJ databases">
        <authorList>
            <person name="Varghese N."/>
        </authorList>
    </citation>
    <scope>NUCLEOTIDE SEQUENCE [LARGE SCALE GENOMIC DNA]</scope>
    <source>
        <strain evidence="2">DSM 45096 / BCRC 16803 / CGMCC 4.1857 / CIP 109030 / JCM 12277 / KCTC 19219 / NBRC 100920 / 33214</strain>
    </source>
</reference>
<organism evidence="1 2">
    <name type="scientific">Streptacidiphilus jiangxiensis</name>
    <dbReference type="NCBI Taxonomy" id="235985"/>
    <lineage>
        <taxon>Bacteria</taxon>
        <taxon>Bacillati</taxon>
        <taxon>Actinomycetota</taxon>
        <taxon>Actinomycetes</taxon>
        <taxon>Kitasatosporales</taxon>
        <taxon>Streptomycetaceae</taxon>
        <taxon>Streptacidiphilus</taxon>
    </lineage>
</organism>
<evidence type="ECO:0000313" key="2">
    <source>
        <dbReference type="Proteomes" id="UP000183015"/>
    </source>
</evidence>
<dbReference type="RefSeq" id="WP_143094826.1">
    <property type="nucleotide sequence ID" value="NZ_BBPN01000016.1"/>
</dbReference>
<name>A0A1H8B7H4_STRJI</name>
<gene>
    <name evidence="1" type="ORF">SAMN05414137_1593</name>
</gene>
<keyword evidence="2" id="KW-1185">Reference proteome</keyword>
<dbReference type="Proteomes" id="UP000183015">
    <property type="component" value="Unassembled WGS sequence"/>
</dbReference>
<dbReference type="OrthoDB" id="4248214at2"/>
<dbReference type="EMBL" id="FOAZ01000059">
    <property type="protein sequence ID" value="SEM78900.1"/>
    <property type="molecule type" value="Genomic_DNA"/>
</dbReference>
<sequence length="142" mass="14903">MGSALVIETDGSVRDTVLPVGAEERRAAIRELVGGYADQGRYHPEVLLHVASDGSPQPNLLAWALASAWRGLDIPYLLYGTVVVTSAVGGADLPPGMASHVHAAGEAVSVIAWEWRSRRPASDEAARAELIAGVRHSLSSVA</sequence>
<proteinExistence type="predicted"/>
<protein>
    <submittedName>
        <fullName evidence="1">Uncharacterized protein</fullName>
    </submittedName>
</protein>
<dbReference type="AlphaFoldDB" id="A0A1H8B7H4"/>
<evidence type="ECO:0000313" key="1">
    <source>
        <dbReference type="EMBL" id="SEM78900.1"/>
    </source>
</evidence>